<dbReference type="Gene3D" id="3.40.50.150">
    <property type="entry name" value="Vaccinia Virus protein VP39"/>
    <property type="match status" value="1"/>
</dbReference>
<dbReference type="Proteomes" id="UP001149163">
    <property type="component" value="Unassembled WGS sequence"/>
</dbReference>
<evidence type="ECO:0008006" key="4">
    <source>
        <dbReference type="Google" id="ProtNLM"/>
    </source>
</evidence>
<dbReference type="PANTHER" id="PTHR43861">
    <property type="entry name" value="TRANS-ACONITATE 2-METHYLTRANSFERASE-RELATED"/>
    <property type="match status" value="1"/>
</dbReference>
<dbReference type="OrthoDB" id="66144at2759"/>
<accession>A0A9W9LSH0</accession>
<dbReference type="CDD" id="cd02440">
    <property type="entry name" value="AdoMet_MTases"/>
    <property type="match status" value="1"/>
</dbReference>
<dbReference type="RefSeq" id="XP_056545973.1">
    <property type="nucleotide sequence ID" value="XM_056682367.1"/>
</dbReference>
<dbReference type="InterPro" id="IPR029063">
    <property type="entry name" value="SAM-dependent_MTases_sf"/>
</dbReference>
<evidence type="ECO:0000313" key="2">
    <source>
        <dbReference type="EMBL" id="KAJ5174365.1"/>
    </source>
</evidence>
<dbReference type="SUPFAM" id="SSF53335">
    <property type="entry name" value="S-adenosyl-L-methionine-dependent methyltransferases"/>
    <property type="match status" value="1"/>
</dbReference>
<dbReference type="EMBL" id="JAPQKN010000001">
    <property type="protein sequence ID" value="KAJ5174365.1"/>
    <property type="molecule type" value="Genomic_DNA"/>
</dbReference>
<protein>
    <recommendedName>
        <fullName evidence="4">Methyltransferase domain-containing protein</fullName>
    </recommendedName>
</protein>
<sequence>MTEFTEANRNYFDQMAATYQSKFADSMKILSNQTLKHRLWLGDRWTDTEAGRGQEIKMLEYACGPGVISTTLAPFLTKVVGIDVSEKMVNEFNRNSSAIGLSNKMIGYKADLLAEPAPAEFSGPEFTDFDLVVVSMALHHFEHPDMALQRLATRLKKGGAFLIIDLVPHSGHDHENDHGHGHSHGHGKPGHDFGEAAHTVKTHGFSQQDMENLFQDAGLDTQFKYEVIPEELVFKTEEKTHRKTVFIARAQRT</sequence>
<proteinExistence type="predicted"/>
<name>A0A9W9LSH0_9EURO</name>
<dbReference type="Pfam" id="PF13489">
    <property type="entry name" value="Methyltransf_23"/>
    <property type="match status" value="1"/>
</dbReference>
<feature type="region of interest" description="Disordered" evidence="1">
    <location>
        <begin position="172"/>
        <end position="196"/>
    </location>
</feature>
<reference evidence="2" key="1">
    <citation type="submission" date="2022-11" db="EMBL/GenBank/DDBJ databases">
        <authorList>
            <person name="Petersen C."/>
        </authorList>
    </citation>
    <scope>NUCLEOTIDE SEQUENCE</scope>
    <source>
        <strain evidence="2">IBT 26290</strain>
    </source>
</reference>
<comment type="caution">
    <text evidence="2">The sequence shown here is derived from an EMBL/GenBank/DDBJ whole genome shotgun (WGS) entry which is preliminary data.</text>
</comment>
<organism evidence="2 3">
    <name type="scientific">Penicillium canariense</name>
    <dbReference type="NCBI Taxonomy" id="189055"/>
    <lineage>
        <taxon>Eukaryota</taxon>
        <taxon>Fungi</taxon>
        <taxon>Dikarya</taxon>
        <taxon>Ascomycota</taxon>
        <taxon>Pezizomycotina</taxon>
        <taxon>Eurotiomycetes</taxon>
        <taxon>Eurotiomycetidae</taxon>
        <taxon>Eurotiales</taxon>
        <taxon>Aspergillaceae</taxon>
        <taxon>Penicillium</taxon>
    </lineage>
</organism>
<dbReference type="AlphaFoldDB" id="A0A9W9LSH0"/>
<evidence type="ECO:0000313" key="3">
    <source>
        <dbReference type="Proteomes" id="UP001149163"/>
    </source>
</evidence>
<reference evidence="2" key="2">
    <citation type="journal article" date="2023" name="IMA Fungus">
        <title>Comparative genomic study of the Penicillium genus elucidates a diverse pangenome and 15 lateral gene transfer events.</title>
        <authorList>
            <person name="Petersen C."/>
            <person name="Sorensen T."/>
            <person name="Nielsen M.R."/>
            <person name="Sondergaard T.E."/>
            <person name="Sorensen J.L."/>
            <person name="Fitzpatrick D.A."/>
            <person name="Frisvad J.C."/>
            <person name="Nielsen K.L."/>
        </authorList>
    </citation>
    <scope>NUCLEOTIDE SEQUENCE</scope>
    <source>
        <strain evidence="2">IBT 26290</strain>
    </source>
</reference>
<gene>
    <name evidence="2" type="ORF">N7482_000242</name>
</gene>
<keyword evidence="3" id="KW-1185">Reference proteome</keyword>
<evidence type="ECO:0000256" key="1">
    <source>
        <dbReference type="SAM" id="MobiDB-lite"/>
    </source>
</evidence>
<dbReference type="GeneID" id="81421543"/>